<organism evidence="5 6">
    <name type="scientific">Chitinibacter bivalviorum</name>
    <dbReference type="NCBI Taxonomy" id="2739434"/>
    <lineage>
        <taxon>Bacteria</taxon>
        <taxon>Pseudomonadati</taxon>
        <taxon>Pseudomonadota</taxon>
        <taxon>Betaproteobacteria</taxon>
        <taxon>Neisseriales</taxon>
        <taxon>Chitinibacteraceae</taxon>
        <taxon>Chitinibacter</taxon>
    </lineage>
</organism>
<reference evidence="5 6" key="1">
    <citation type="submission" date="2020-07" db="EMBL/GenBank/DDBJ databases">
        <title>Complete genome sequence of Chitinibacter sp. 2T18.</title>
        <authorList>
            <person name="Bae J.-W."/>
            <person name="Choi J.-W."/>
        </authorList>
    </citation>
    <scope>NUCLEOTIDE SEQUENCE [LARGE SCALE GENOMIC DNA]</scope>
    <source>
        <strain evidence="5 6">2T18</strain>
    </source>
</reference>
<dbReference type="Gene3D" id="3.20.20.70">
    <property type="entry name" value="Aldolase class I"/>
    <property type="match status" value="1"/>
</dbReference>
<comment type="cofactor">
    <cofactor evidence="1">
        <name>FMN</name>
        <dbReference type="ChEBI" id="CHEBI:58210"/>
    </cofactor>
</comment>
<dbReference type="AlphaFoldDB" id="A0A7H9BLD7"/>
<dbReference type="SUPFAM" id="SSF51395">
    <property type="entry name" value="FMN-linked oxidoreductases"/>
    <property type="match status" value="1"/>
</dbReference>
<dbReference type="InterPro" id="IPR001155">
    <property type="entry name" value="OxRdtase_FMN_N"/>
</dbReference>
<dbReference type="KEGG" id="chiz:HQ393_15240"/>
<evidence type="ECO:0000313" key="6">
    <source>
        <dbReference type="Proteomes" id="UP000509597"/>
    </source>
</evidence>
<keyword evidence="3" id="KW-0560">Oxidoreductase</keyword>
<protein>
    <submittedName>
        <fullName evidence="5">Alkene reductase</fullName>
    </submittedName>
</protein>
<dbReference type="Pfam" id="PF00724">
    <property type="entry name" value="Oxidored_FMN"/>
    <property type="match status" value="1"/>
</dbReference>
<dbReference type="GO" id="GO:0010181">
    <property type="term" value="F:FMN binding"/>
    <property type="evidence" value="ECO:0007669"/>
    <property type="project" value="InterPro"/>
</dbReference>
<name>A0A7H9BLD7_9NEIS</name>
<dbReference type="GO" id="GO:0016628">
    <property type="term" value="F:oxidoreductase activity, acting on the CH-CH group of donors, NAD or NADP as acceptor"/>
    <property type="evidence" value="ECO:0007669"/>
    <property type="project" value="UniProtKB-ARBA"/>
</dbReference>
<dbReference type="InterPro" id="IPR013785">
    <property type="entry name" value="Aldolase_TIM"/>
</dbReference>
<evidence type="ECO:0000259" key="4">
    <source>
        <dbReference type="Pfam" id="PF00724"/>
    </source>
</evidence>
<dbReference type="EMBL" id="CP058627">
    <property type="protein sequence ID" value="QLG89490.1"/>
    <property type="molecule type" value="Genomic_DNA"/>
</dbReference>
<accession>A0A7H9BLD7</accession>
<dbReference type="PANTHER" id="PTHR22893:SF135">
    <property type="entry name" value="NAD(P)H:FLAVIN OXIDOREDUCTASE SYE2"/>
    <property type="match status" value="1"/>
</dbReference>
<keyword evidence="6" id="KW-1185">Reference proteome</keyword>
<dbReference type="CDD" id="cd02933">
    <property type="entry name" value="OYE_like_FMN"/>
    <property type="match status" value="1"/>
</dbReference>
<dbReference type="InterPro" id="IPR045247">
    <property type="entry name" value="Oye-like"/>
</dbReference>
<comment type="similarity">
    <text evidence="2">Belongs to the NADH:flavin oxidoreductase/NADH oxidase family.</text>
</comment>
<dbReference type="NCBIfam" id="NF007899">
    <property type="entry name" value="PRK10605.1"/>
    <property type="match status" value="1"/>
</dbReference>
<dbReference type="Proteomes" id="UP000509597">
    <property type="component" value="Chromosome"/>
</dbReference>
<sequence>MSLLFNPLNMRHLRLPNRVVMAPMTRSRTTQPGDIPNAMMATYYAQRATAGLIITEATQISRQGQGYSFTPGIYSNAQIAGWRKVTDAVHAAGGRIFLQLWHVGRMSHPVFHDGELPVAPSAIDPQAQVWVVNDDGVGGMVDCPTPRELAHAEIADIVQDFRQGAINAMAAGFDGVEIHGANGYLIDQFLRTTANHRSDEYGGSTENRLRLLAQISTAIADEIGAERVGVRLAPFITARGMNCPEIIPTILAAASLLDKLNIAYLHLSEADWDDAPQIPTPFRQQLRQVFGGQIIVAGGYTASKAHEVIAAGYADLVAFGRPFVANPDLVARLTRGEPLAALNPTQLFGGDERGYIDYPSYSSNQ</sequence>
<evidence type="ECO:0000256" key="3">
    <source>
        <dbReference type="ARBA" id="ARBA00023002"/>
    </source>
</evidence>
<proteinExistence type="inferred from homology"/>
<dbReference type="PANTHER" id="PTHR22893">
    <property type="entry name" value="NADH OXIDOREDUCTASE-RELATED"/>
    <property type="match status" value="1"/>
</dbReference>
<dbReference type="GO" id="GO:0005829">
    <property type="term" value="C:cytosol"/>
    <property type="evidence" value="ECO:0007669"/>
    <property type="project" value="TreeGrafter"/>
</dbReference>
<evidence type="ECO:0000313" key="5">
    <source>
        <dbReference type="EMBL" id="QLG89490.1"/>
    </source>
</evidence>
<evidence type="ECO:0000256" key="1">
    <source>
        <dbReference type="ARBA" id="ARBA00001917"/>
    </source>
</evidence>
<dbReference type="RefSeq" id="WP_179356165.1">
    <property type="nucleotide sequence ID" value="NZ_CP058627.1"/>
</dbReference>
<dbReference type="FunFam" id="3.20.20.70:FF:000059">
    <property type="entry name" value="N-ethylmaleimide reductase, FMN-linked"/>
    <property type="match status" value="1"/>
</dbReference>
<feature type="domain" description="NADH:flavin oxidoreductase/NADH oxidase N-terminal" evidence="4">
    <location>
        <begin position="4"/>
        <end position="338"/>
    </location>
</feature>
<evidence type="ECO:0000256" key="2">
    <source>
        <dbReference type="ARBA" id="ARBA00005979"/>
    </source>
</evidence>
<gene>
    <name evidence="5" type="ORF">HQ393_15240</name>
</gene>